<sequence>MSLYRFGRFVCRVFYKTVYRYETTGLHHIPDKGPVILCSNHISTLDPPLVGIALSRKVHFMAKAELFKIPVFGSMIKGLGAFPVKRGGVSKESIRAALQLLGDDGVLGIFPEGTRGGGMGKKGAASLAFRSGAAVIPVAIIGEYKPFRKMRVIYGEPVDLTSFSEQANSDSLEQATEHIMSTIKSLKQAHS</sequence>
<dbReference type="RefSeq" id="WP_120747351.1">
    <property type="nucleotide sequence ID" value="NZ_RBAH01000007.1"/>
</dbReference>
<dbReference type="SMART" id="SM00563">
    <property type="entry name" value="PlsC"/>
    <property type="match status" value="1"/>
</dbReference>
<proteinExistence type="predicted"/>
<keyword evidence="1 4" id="KW-0808">Transferase</keyword>
<feature type="domain" description="Phospholipid/glycerol acyltransferase" evidence="3">
    <location>
        <begin position="35"/>
        <end position="143"/>
    </location>
</feature>
<evidence type="ECO:0000256" key="1">
    <source>
        <dbReference type="ARBA" id="ARBA00022679"/>
    </source>
</evidence>
<dbReference type="OrthoDB" id="9803035at2"/>
<dbReference type="PANTHER" id="PTHR10434">
    <property type="entry name" value="1-ACYL-SN-GLYCEROL-3-PHOSPHATE ACYLTRANSFERASE"/>
    <property type="match status" value="1"/>
</dbReference>
<dbReference type="GO" id="GO:0006654">
    <property type="term" value="P:phosphatidic acid biosynthetic process"/>
    <property type="evidence" value="ECO:0007669"/>
    <property type="project" value="TreeGrafter"/>
</dbReference>
<dbReference type="GO" id="GO:0003841">
    <property type="term" value="F:1-acylglycerol-3-phosphate O-acyltransferase activity"/>
    <property type="evidence" value="ECO:0007669"/>
    <property type="project" value="TreeGrafter"/>
</dbReference>
<dbReference type="AlphaFoldDB" id="A0A3B0CIS4"/>
<accession>A0A3B0CIS4</accession>
<dbReference type="InterPro" id="IPR002123">
    <property type="entry name" value="Plipid/glycerol_acylTrfase"/>
</dbReference>
<evidence type="ECO:0000259" key="3">
    <source>
        <dbReference type="SMART" id="SM00563"/>
    </source>
</evidence>
<keyword evidence="2 4" id="KW-0012">Acyltransferase</keyword>
<dbReference type="CDD" id="cd07989">
    <property type="entry name" value="LPLAT_AGPAT-like"/>
    <property type="match status" value="1"/>
</dbReference>
<protein>
    <submittedName>
        <fullName evidence="4">1-acyl-sn-glycerol-3-phosphate acyltransferase</fullName>
    </submittedName>
</protein>
<evidence type="ECO:0000313" key="4">
    <source>
        <dbReference type="EMBL" id="RKN84608.1"/>
    </source>
</evidence>
<comment type="caution">
    <text evidence="4">The sequence shown here is derived from an EMBL/GenBank/DDBJ whole genome shotgun (WGS) entry which is preliminary data.</text>
</comment>
<name>A0A3B0CIS4_9BACL</name>
<evidence type="ECO:0000313" key="5">
    <source>
        <dbReference type="Proteomes" id="UP000282311"/>
    </source>
</evidence>
<reference evidence="4 5" key="1">
    <citation type="journal article" date="2007" name="Int. J. Syst. Evol. Microbiol.">
        <title>Paenibacillus ginsengarvi sp. nov., isolated from soil from ginseng cultivation.</title>
        <authorList>
            <person name="Yoon M.H."/>
            <person name="Ten L.N."/>
            <person name="Im W.T."/>
        </authorList>
    </citation>
    <scope>NUCLEOTIDE SEQUENCE [LARGE SCALE GENOMIC DNA]</scope>
    <source>
        <strain evidence="4 5">KCTC 13059</strain>
    </source>
</reference>
<dbReference type="Pfam" id="PF01553">
    <property type="entry name" value="Acyltransferase"/>
    <property type="match status" value="1"/>
</dbReference>
<dbReference type="PANTHER" id="PTHR10434:SF11">
    <property type="entry name" value="1-ACYL-SN-GLYCEROL-3-PHOSPHATE ACYLTRANSFERASE"/>
    <property type="match status" value="1"/>
</dbReference>
<dbReference type="EMBL" id="RBAH01000007">
    <property type="protein sequence ID" value="RKN84608.1"/>
    <property type="molecule type" value="Genomic_DNA"/>
</dbReference>
<dbReference type="SUPFAM" id="SSF69593">
    <property type="entry name" value="Glycerol-3-phosphate (1)-acyltransferase"/>
    <property type="match status" value="1"/>
</dbReference>
<dbReference type="Proteomes" id="UP000282311">
    <property type="component" value="Unassembled WGS sequence"/>
</dbReference>
<gene>
    <name evidence="4" type="ORF">D7M11_11470</name>
</gene>
<keyword evidence="5" id="KW-1185">Reference proteome</keyword>
<organism evidence="4 5">
    <name type="scientific">Paenibacillus ginsengarvi</name>
    <dbReference type="NCBI Taxonomy" id="400777"/>
    <lineage>
        <taxon>Bacteria</taxon>
        <taxon>Bacillati</taxon>
        <taxon>Bacillota</taxon>
        <taxon>Bacilli</taxon>
        <taxon>Bacillales</taxon>
        <taxon>Paenibacillaceae</taxon>
        <taxon>Paenibacillus</taxon>
    </lineage>
</organism>
<evidence type="ECO:0000256" key="2">
    <source>
        <dbReference type="ARBA" id="ARBA00023315"/>
    </source>
</evidence>